<reference evidence="3 4" key="1">
    <citation type="submission" date="2014-08" db="EMBL/GenBank/DDBJ databases">
        <title>Genome sequences of NCPPB Pectobacterium isolates.</title>
        <authorList>
            <person name="Glover R.H."/>
            <person name="Sapp M."/>
            <person name="Elphinstone J."/>
        </authorList>
    </citation>
    <scope>NUCLEOTIDE SEQUENCE [LARGE SCALE GENOMIC DNA]</scope>
    <source>
        <strain evidence="2 3">NCPPB 2793</strain>
        <strain evidence="1 4">NCPPB 2795</strain>
    </source>
</reference>
<evidence type="ECO:0000313" key="4">
    <source>
        <dbReference type="Proteomes" id="UP000032874"/>
    </source>
</evidence>
<dbReference type="STRING" id="55207.KP22_00195"/>
<dbReference type="Proteomes" id="UP000032869">
    <property type="component" value="Unassembled WGS sequence"/>
</dbReference>
<sequence length="71" mass="8220">MLYAVGLWRQSVVLRLVIRRWRDDYTVKTHSISAYNDILRALDAIGKIISVLADFTDNVILVPRVNLFTPF</sequence>
<name>A0A093T014_9GAMM</name>
<dbReference type="AlphaFoldDB" id="A0A093T014"/>
<gene>
    <name evidence="2" type="ORF">JV35_06410</name>
    <name evidence="1" type="ORF">KP22_00195</name>
</gene>
<evidence type="ECO:0000313" key="1">
    <source>
        <dbReference type="EMBL" id="KFX06548.1"/>
    </source>
</evidence>
<accession>A0A093T014</accession>
<dbReference type="EMBL" id="JQHL01000002">
    <property type="protein sequence ID" value="KFX20830.1"/>
    <property type="molecule type" value="Genomic_DNA"/>
</dbReference>
<comment type="caution">
    <text evidence="1">The sequence shown here is derived from an EMBL/GenBank/DDBJ whole genome shotgun (WGS) entry which is preliminary data.</text>
</comment>
<organism evidence="1 4">
    <name type="scientific">Pectobacterium betavasculorum</name>
    <dbReference type="NCBI Taxonomy" id="55207"/>
    <lineage>
        <taxon>Bacteria</taxon>
        <taxon>Pseudomonadati</taxon>
        <taxon>Pseudomonadota</taxon>
        <taxon>Gammaproteobacteria</taxon>
        <taxon>Enterobacterales</taxon>
        <taxon>Pectobacteriaceae</taxon>
        <taxon>Pectobacterium</taxon>
    </lineage>
</organism>
<dbReference type="EMBL" id="JQHM01000001">
    <property type="protein sequence ID" value="KFX06548.1"/>
    <property type="molecule type" value="Genomic_DNA"/>
</dbReference>
<evidence type="ECO:0000313" key="2">
    <source>
        <dbReference type="EMBL" id="KFX20830.1"/>
    </source>
</evidence>
<dbReference type="Proteomes" id="UP000032874">
    <property type="component" value="Unassembled WGS sequence"/>
</dbReference>
<protein>
    <submittedName>
        <fullName evidence="1">Uncharacterized protein</fullName>
    </submittedName>
</protein>
<evidence type="ECO:0000313" key="3">
    <source>
        <dbReference type="Proteomes" id="UP000032869"/>
    </source>
</evidence>
<keyword evidence="3" id="KW-1185">Reference proteome</keyword>
<proteinExistence type="predicted"/>